<gene>
    <name evidence="1" type="ORF">GCM10022394_09860</name>
</gene>
<keyword evidence="2" id="KW-1185">Reference proteome</keyword>
<comment type="caution">
    <text evidence="1">The sequence shown here is derived from an EMBL/GenBank/DDBJ whole genome shotgun (WGS) entry which is preliminary data.</text>
</comment>
<evidence type="ECO:0000313" key="2">
    <source>
        <dbReference type="Proteomes" id="UP001500795"/>
    </source>
</evidence>
<sequence>MLGKLGVYTGINHPQGDAMLTGEHIDGRALVEEVMHHLCGHRAGISRYTMPAQAMVGGEYPDLRLAYAWGPGVLDQAQLQGQLFQPAQGAERLGLVVDSLLQLPGQGGIGEWGYGW</sequence>
<proteinExistence type="predicted"/>
<name>A0ABP6VGD6_9GAMM</name>
<protein>
    <submittedName>
        <fullName evidence="1">Uncharacterized protein</fullName>
    </submittedName>
</protein>
<reference evidence="2" key="1">
    <citation type="journal article" date="2019" name="Int. J. Syst. Evol. Microbiol.">
        <title>The Global Catalogue of Microorganisms (GCM) 10K type strain sequencing project: providing services to taxonomists for standard genome sequencing and annotation.</title>
        <authorList>
            <consortium name="The Broad Institute Genomics Platform"/>
            <consortium name="The Broad Institute Genome Sequencing Center for Infectious Disease"/>
            <person name="Wu L."/>
            <person name="Ma J."/>
        </authorList>
    </citation>
    <scope>NUCLEOTIDE SEQUENCE [LARGE SCALE GENOMIC DNA]</scope>
    <source>
        <strain evidence="2">JCM 17110</strain>
    </source>
</reference>
<organism evidence="1 2">
    <name type="scientific">Zobellella aerophila</name>
    <dbReference type="NCBI Taxonomy" id="870480"/>
    <lineage>
        <taxon>Bacteria</taxon>
        <taxon>Pseudomonadati</taxon>
        <taxon>Pseudomonadota</taxon>
        <taxon>Gammaproteobacteria</taxon>
        <taxon>Aeromonadales</taxon>
        <taxon>Aeromonadaceae</taxon>
        <taxon>Zobellella</taxon>
    </lineage>
</organism>
<dbReference type="Proteomes" id="UP001500795">
    <property type="component" value="Unassembled WGS sequence"/>
</dbReference>
<dbReference type="EMBL" id="BAABCX010000001">
    <property type="protein sequence ID" value="GAA3532574.1"/>
    <property type="molecule type" value="Genomic_DNA"/>
</dbReference>
<evidence type="ECO:0000313" key="1">
    <source>
        <dbReference type="EMBL" id="GAA3532574.1"/>
    </source>
</evidence>
<accession>A0ABP6VGD6</accession>